<keyword evidence="4 9" id="KW-0418">Kinase</keyword>
<dbReference type="EMBL" id="JANBOJ010000049">
    <property type="protein sequence ID" value="KAJ1723897.1"/>
    <property type="molecule type" value="Genomic_DNA"/>
</dbReference>
<dbReference type="AlphaFoldDB" id="A0A9W8CUI2"/>
<dbReference type="Pfam" id="PF01513">
    <property type="entry name" value="NAD_kinase"/>
    <property type="match status" value="1"/>
</dbReference>
<sequence length="379" mass="41446">MIRRFLRLCPRLPRPPGTGIRVLSTTADIPTKQRPKLTPLASDTAADSHHPGPVDQQLSLGWAGATPKTVLLVRKANDHQVDHALLRIAHWFHTTYPQIHLVLEPHVHRQHRDQLPFALTLPAEDLRAEYARTVDFVVTLGGDGTFLHVSSLFANEVPPIIPFSMGTLGFLLPFDVRDFPRHLHKVIEGGATVLPRMRLMMSRINGGAGHGGAGEMHVTNEASIHRGTYPHLTTISCALDGHLLTTSVGDGIIVGTPTGSTAYALSAGGPIVHPLVSSIVLAPVCPRSLSFRPLMLPPTAVVELRVHRESRGRATAYVDGRDCGAVEQGDGVAIRRSPFPLLCVNREDLALGWAQDINQLLMFNRTFSQPHETPFDERD</sequence>
<evidence type="ECO:0000313" key="10">
    <source>
        <dbReference type="Proteomes" id="UP001149813"/>
    </source>
</evidence>
<feature type="region of interest" description="Disordered" evidence="8">
    <location>
        <begin position="17"/>
        <end position="59"/>
    </location>
</feature>
<dbReference type="InterPro" id="IPR002504">
    <property type="entry name" value="NADK"/>
</dbReference>
<keyword evidence="6" id="KW-0521">NADP</keyword>
<dbReference type="InterPro" id="IPR017437">
    <property type="entry name" value="ATP-NAD_kinase_PpnK-typ_C"/>
</dbReference>
<comment type="similarity">
    <text evidence="1">Belongs to the NAD kinase family.</text>
</comment>
<evidence type="ECO:0000256" key="6">
    <source>
        <dbReference type="ARBA" id="ARBA00022857"/>
    </source>
</evidence>
<dbReference type="GO" id="GO:0003951">
    <property type="term" value="F:NAD+ kinase activity"/>
    <property type="evidence" value="ECO:0007669"/>
    <property type="project" value="InterPro"/>
</dbReference>
<evidence type="ECO:0000313" key="9">
    <source>
        <dbReference type="EMBL" id="KAJ1723897.1"/>
    </source>
</evidence>
<evidence type="ECO:0000256" key="3">
    <source>
        <dbReference type="ARBA" id="ARBA00022741"/>
    </source>
</evidence>
<proteinExistence type="inferred from homology"/>
<dbReference type="HAMAP" id="MF_00361">
    <property type="entry name" value="NAD_kinase"/>
    <property type="match status" value="1"/>
</dbReference>
<dbReference type="Proteomes" id="UP001149813">
    <property type="component" value="Unassembled WGS sequence"/>
</dbReference>
<dbReference type="OrthoDB" id="24581at2759"/>
<keyword evidence="10" id="KW-1185">Reference proteome</keyword>
<keyword evidence="7" id="KW-0520">NAD</keyword>
<dbReference type="Pfam" id="PF20143">
    <property type="entry name" value="NAD_kinase_C"/>
    <property type="match status" value="1"/>
</dbReference>
<reference evidence="9" key="1">
    <citation type="submission" date="2022-07" db="EMBL/GenBank/DDBJ databases">
        <title>Phylogenomic reconstructions and comparative analyses of Kickxellomycotina fungi.</title>
        <authorList>
            <person name="Reynolds N.K."/>
            <person name="Stajich J.E."/>
            <person name="Barry K."/>
            <person name="Grigoriev I.V."/>
            <person name="Crous P."/>
            <person name="Smith M.E."/>
        </authorList>
    </citation>
    <scope>NUCLEOTIDE SEQUENCE</scope>
    <source>
        <strain evidence="9">NBRC 32514</strain>
    </source>
</reference>
<dbReference type="SUPFAM" id="SSF111331">
    <property type="entry name" value="NAD kinase/diacylglycerol kinase-like"/>
    <property type="match status" value="1"/>
</dbReference>
<evidence type="ECO:0000256" key="2">
    <source>
        <dbReference type="ARBA" id="ARBA00022679"/>
    </source>
</evidence>
<name>A0A9W8CUI2_9FUNG</name>
<dbReference type="GO" id="GO:0005524">
    <property type="term" value="F:ATP binding"/>
    <property type="evidence" value="ECO:0007669"/>
    <property type="project" value="UniProtKB-KW"/>
</dbReference>
<dbReference type="Gene3D" id="2.60.200.30">
    <property type="entry name" value="Probable inorganic polyphosphate/atp-NAD kinase, domain 2"/>
    <property type="match status" value="1"/>
</dbReference>
<dbReference type="EC" id="2.7.1.86" evidence="9"/>
<evidence type="ECO:0000256" key="5">
    <source>
        <dbReference type="ARBA" id="ARBA00022840"/>
    </source>
</evidence>
<dbReference type="GO" id="GO:0019674">
    <property type="term" value="P:NAD+ metabolic process"/>
    <property type="evidence" value="ECO:0007669"/>
    <property type="project" value="InterPro"/>
</dbReference>
<comment type="caution">
    <text evidence="9">The sequence shown here is derived from an EMBL/GenBank/DDBJ whole genome shotgun (WGS) entry which is preliminary data.</text>
</comment>
<dbReference type="GO" id="GO:0042736">
    <property type="term" value="F:NADH kinase activity"/>
    <property type="evidence" value="ECO:0007669"/>
    <property type="project" value="UniProtKB-EC"/>
</dbReference>
<dbReference type="InterPro" id="IPR016064">
    <property type="entry name" value="NAD/diacylglycerol_kinase_sf"/>
</dbReference>
<organism evidence="9 10">
    <name type="scientific">Coemansia erecta</name>
    <dbReference type="NCBI Taxonomy" id="147472"/>
    <lineage>
        <taxon>Eukaryota</taxon>
        <taxon>Fungi</taxon>
        <taxon>Fungi incertae sedis</taxon>
        <taxon>Zoopagomycota</taxon>
        <taxon>Kickxellomycotina</taxon>
        <taxon>Kickxellomycetes</taxon>
        <taxon>Kickxellales</taxon>
        <taxon>Kickxellaceae</taxon>
        <taxon>Coemansia</taxon>
    </lineage>
</organism>
<dbReference type="GO" id="GO:0006741">
    <property type="term" value="P:NADP+ biosynthetic process"/>
    <property type="evidence" value="ECO:0007669"/>
    <property type="project" value="InterPro"/>
</dbReference>
<dbReference type="InterPro" id="IPR017438">
    <property type="entry name" value="ATP-NAD_kinase_N"/>
</dbReference>
<dbReference type="FunFam" id="2.60.200.30:FF:000009">
    <property type="entry name" value="Poly(P)/ATP NAD kinase"/>
    <property type="match status" value="1"/>
</dbReference>
<dbReference type="PANTHER" id="PTHR20275">
    <property type="entry name" value="NAD KINASE"/>
    <property type="match status" value="1"/>
</dbReference>
<accession>A0A9W8CUI2</accession>
<keyword evidence="2 9" id="KW-0808">Transferase</keyword>
<protein>
    <submittedName>
        <fullName evidence="9">NADH kinase pos5</fullName>
        <ecNumber evidence="9">2.7.1.86</ecNumber>
    </submittedName>
</protein>
<dbReference type="PANTHER" id="PTHR20275:SF26">
    <property type="entry name" value="NADH KINASE POS5, MITOCHONDRIAL"/>
    <property type="match status" value="1"/>
</dbReference>
<gene>
    <name evidence="9" type="primary">POS5</name>
    <name evidence="9" type="ORF">LPJ53_001806</name>
</gene>
<evidence type="ECO:0000256" key="8">
    <source>
        <dbReference type="SAM" id="MobiDB-lite"/>
    </source>
</evidence>
<evidence type="ECO:0000256" key="7">
    <source>
        <dbReference type="ARBA" id="ARBA00023027"/>
    </source>
</evidence>
<keyword evidence="3" id="KW-0547">Nucleotide-binding</keyword>
<keyword evidence="5" id="KW-0067">ATP-binding</keyword>
<evidence type="ECO:0000256" key="1">
    <source>
        <dbReference type="ARBA" id="ARBA00010995"/>
    </source>
</evidence>
<evidence type="ECO:0000256" key="4">
    <source>
        <dbReference type="ARBA" id="ARBA00022777"/>
    </source>
</evidence>
<dbReference type="Gene3D" id="3.40.50.10330">
    <property type="entry name" value="Probable inorganic polyphosphate/atp-NAD kinase, domain 1"/>
    <property type="match status" value="1"/>
</dbReference>